<feature type="domain" description="Reverse transcriptase/retrotransposon-derived protein RNase H-like" evidence="1">
    <location>
        <begin position="65"/>
        <end position="130"/>
    </location>
</feature>
<dbReference type="InterPro" id="IPR043128">
    <property type="entry name" value="Rev_trsase/Diguanyl_cyclase"/>
</dbReference>
<dbReference type="InterPro" id="IPR041577">
    <property type="entry name" value="RT_RNaseH_2"/>
</dbReference>
<organism evidence="2 3">
    <name type="scientific">Quillaja saponaria</name>
    <name type="common">Soap bark tree</name>
    <dbReference type="NCBI Taxonomy" id="32244"/>
    <lineage>
        <taxon>Eukaryota</taxon>
        <taxon>Viridiplantae</taxon>
        <taxon>Streptophyta</taxon>
        <taxon>Embryophyta</taxon>
        <taxon>Tracheophyta</taxon>
        <taxon>Spermatophyta</taxon>
        <taxon>Magnoliopsida</taxon>
        <taxon>eudicotyledons</taxon>
        <taxon>Gunneridae</taxon>
        <taxon>Pentapetalae</taxon>
        <taxon>rosids</taxon>
        <taxon>fabids</taxon>
        <taxon>Fabales</taxon>
        <taxon>Quillajaceae</taxon>
        <taxon>Quillaja</taxon>
    </lineage>
</organism>
<protein>
    <submittedName>
        <fullName evidence="2">Retrotransposon protein, putative, Ty3-gypsy subclass</fullName>
    </submittedName>
</protein>
<dbReference type="PANTHER" id="PTHR33064">
    <property type="entry name" value="POL PROTEIN"/>
    <property type="match status" value="1"/>
</dbReference>
<name>A0AAD7LME8_QUISA</name>
<dbReference type="KEGG" id="qsa:O6P43_020224"/>
<dbReference type="SUPFAM" id="SSF56672">
    <property type="entry name" value="DNA/RNA polymerases"/>
    <property type="match status" value="1"/>
</dbReference>
<dbReference type="PANTHER" id="PTHR33064:SF37">
    <property type="entry name" value="RIBONUCLEASE H"/>
    <property type="match status" value="1"/>
</dbReference>
<dbReference type="InterPro" id="IPR051320">
    <property type="entry name" value="Viral_Replic_Matur_Polypro"/>
</dbReference>
<gene>
    <name evidence="2" type="ORF">O6P43_020224</name>
</gene>
<comment type="caution">
    <text evidence="2">The sequence shown here is derived from an EMBL/GenBank/DDBJ whole genome shotgun (WGS) entry which is preliminary data.</text>
</comment>
<dbReference type="Pfam" id="PF17919">
    <property type="entry name" value="RT_RNaseH_2"/>
    <property type="match status" value="1"/>
</dbReference>
<accession>A0AAD7LME8</accession>
<dbReference type="AlphaFoldDB" id="A0AAD7LME8"/>
<evidence type="ECO:0000313" key="2">
    <source>
        <dbReference type="EMBL" id="KAJ7959680.1"/>
    </source>
</evidence>
<evidence type="ECO:0000313" key="3">
    <source>
        <dbReference type="Proteomes" id="UP001163823"/>
    </source>
</evidence>
<dbReference type="Proteomes" id="UP001163823">
    <property type="component" value="Chromosome 8"/>
</dbReference>
<reference evidence="2" key="1">
    <citation type="journal article" date="2023" name="Science">
        <title>Elucidation of the pathway for biosynthesis of saponin adjuvants from the soapbark tree.</title>
        <authorList>
            <person name="Reed J."/>
            <person name="Orme A."/>
            <person name="El-Demerdash A."/>
            <person name="Owen C."/>
            <person name="Martin L.B.B."/>
            <person name="Misra R.C."/>
            <person name="Kikuchi S."/>
            <person name="Rejzek M."/>
            <person name="Martin A.C."/>
            <person name="Harkess A."/>
            <person name="Leebens-Mack J."/>
            <person name="Louveau T."/>
            <person name="Stephenson M.J."/>
            <person name="Osbourn A."/>
        </authorList>
    </citation>
    <scope>NUCLEOTIDE SEQUENCE</scope>
    <source>
        <strain evidence="2">S10</strain>
    </source>
</reference>
<dbReference type="Gene3D" id="3.30.70.270">
    <property type="match status" value="1"/>
</dbReference>
<keyword evidence="3" id="KW-1185">Reference proteome</keyword>
<dbReference type="EMBL" id="JARAOO010000008">
    <property type="protein sequence ID" value="KAJ7959680.1"/>
    <property type="molecule type" value="Genomic_DNA"/>
</dbReference>
<sequence>MQRNGRVTGREGQQEVCFDQGSTGPSHQRLEAGVVRDVVEEIVENFYCIAAPLTRLTQKGVMFSWCETCEESFQKLKACLTSAFVLSLPSTTGKYIVFCDASRIGLGCILMQDGRVVAYASRQLKKHEVKLMILR</sequence>
<proteinExistence type="predicted"/>
<dbReference type="InterPro" id="IPR043502">
    <property type="entry name" value="DNA/RNA_pol_sf"/>
</dbReference>
<evidence type="ECO:0000259" key="1">
    <source>
        <dbReference type="Pfam" id="PF17919"/>
    </source>
</evidence>